<keyword evidence="2" id="KW-1185">Reference proteome</keyword>
<proteinExistence type="predicted"/>
<evidence type="ECO:0000313" key="2">
    <source>
        <dbReference type="Proteomes" id="UP001381693"/>
    </source>
</evidence>
<evidence type="ECO:0000313" key="1">
    <source>
        <dbReference type="EMBL" id="KAK7083993.1"/>
    </source>
</evidence>
<sequence>SPVFSHTVLPLRKIHTCRKKSEVNRQSKIINLSTFPLPSHHFLYFHSPTVVIYPPTFACFT</sequence>
<gene>
    <name evidence="1" type="ORF">SK128_013025</name>
</gene>
<organism evidence="1 2">
    <name type="scientific">Halocaridina rubra</name>
    <name type="common">Hawaiian red shrimp</name>
    <dbReference type="NCBI Taxonomy" id="373956"/>
    <lineage>
        <taxon>Eukaryota</taxon>
        <taxon>Metazoa</taxon>
        <taxon>Ecdysozoa</taxon>
        <taxon>Arthropoda</taxon>
        <taxon>Crustacea</taxon>
        <taxon>Multicrustacea</taxon>
        <taxon>Malacostraca</taxon>
        <taxon>Eumalacostraca</taxon>
        <taxon>Eucarida</taxon>
        <taxon>Decapoda</taxon>
        <taxon>Pleocyemata</taxon>
        <taxon>Caridea</taxon>
        <taxon>Atyoidea</taxon>
        <taxon>Atyidae</taxon>
        <taxon>Halocaridina</taxon>
    </lineage>
</organism>
<accession>A0AAN9AD11</accession>
<dbReference type="AlphaFoldDB" id="A0AAN9AD11"/>
<dbReference type="EMBL" id="JAXCGZ010002367">
    <property type="protein sequence ID" value="KAK7083993.1"/>
    <property type="molecule type" value="Genomic_DNA"/>
</dbReference>
<protein>
    <submittedName>
        <fullName evidence="1">Uncharacterized protein</fullName>
    </submittedName>
</protein>
<comment type="caution">
    <text evidence="1">The sequence shown here is derived from an EMBL/GenBank/DDBJ whole genome shotgun (WGS) entry which is preliminary data.</text>
</comment>
<feature type="non-terminal residue" evidence="1">
    <location>
        <position position="61"/>
    </location>
</feature>
<name>A0AAN9AD11_HALRR</name>
<reference evidence="1 2" key="1">
    <citation type="submission" date="2023-11" db="EMBL/GenBank/DDBJ databases">
        <title>Halocaridina rubra genome assembly.</title>
        <authorList>
            <person name="Smith C."/>
        </authorList>
    </citation>
    <scope>NUCLEOTIDE SEQUENCE [LARGE SCALE GENOMIC DNA]</scope>
    <source>
        <strain evidence="1">EP-1</strain>
        <tissue evidence="1">Whole</tissue>
    </source>
</reference>
<feature type="non-terminal residue" evidence="1">
    <location>
        <position position="1"/>
    </location>
</feature>
<dbReference type="Proteomes" id="UP001381693">
    <property type="component" value="Unassembled WGS sequence"/>
</dbReference>